<evidence type="ECO:0000313" key="3">
    <source>
        <dbReference type="Proteomes" id="UP000708208"/>
    </source>
</evidence>
<gene>
    <name evidence="2" type="ORF">AFUS01_LOCUS29743</name>
</gene>
<sequence length="192" mass="22577">MNHLRIGKPMGIIVNGDSPTKDDFDRLIEEQDCFEISLRHERARTNNLTQSLVKEIRKLKKEHRRDVLRFEKEIMQQKANIEHQEEIMKTLEKQNWDQKMELEQLKFKSSRTQFLHQVPEVGEIAEKSGTEGEKVLQRTHSERKFKNAASLVAQLIQGFEAAAVANNPPPTYENVRRRRTVHGYRTVTFLRD</sequence>
<keyword evidence="3" id="KW-1185">Reference proteome</keyword>
<protein>
    <submittedName>
        <fullName evidence="2">Uncharacterized protein</fullName>
    </submittedName>
</protein>
<evidence type="ECO:0000313" key="2">
    <source>
        <dbReference type="EMBL" id="CAG7819284.1"/>
    </source>
</evidence>
<comment type="caution">
    <text evidence="2">The sequence shown here is derived from an EMBL/GenBank/DDBJ whole genome shotgun (WGS) entry which is preliminary data.</text>
</comment>
<keyword evidence="1" id="KW-0175">Coiled coil</keyword>
<dbReference type="Proteomes" id="UP000708208">
    <property type="component" value="Unassembled WGS sequence"/>
</dbReference>
<proteinExistence type="predicted"/>
<dbReference type="EMBL" id="CAJVCH010444980">
    <property type="protein sequence ID" value="CAG7819284.1"/>
    <property type="molecule type" value="Genomic_DNA"/>
</dbReference>
<dbReference type="AlphaFoldDB" id="A0A8J2PMX6"/>
<accession>A0A8J2PMX6</accession>
<evidence type="ECO:0000256" key="1">
    <source>
        <dbReference type="SAM" id="Coils"/>
    </source>
</evidence>
<name>A0A8J2PMX6_9HEXA</name>
<feature type="coiled-coil region" evidence="1">
    <location>
        <begin position="42"/>
        <end position="108"/>
    </location>
</feature>
<organism evidence="2 3">
    <name type="scientific">Allacma fusca</name>
    <dbReference type="NCBI Taxonomy" id="39272"/>
    <lineage>
        <taxon>Eukaryota</taxon>
        <taxon>Metazoa</taxon>
        <taxon>Ecdysozoa</taxon>
        <taxon>Arthropoda</taxon>
        <taxon>Hexapoda</taxon>
        <taxon>Collembola</taxon>
        <taxon>Symphypleona</taxon>
        <taxon>Sminthuridae</taxon>
        <taxon>Allacma</taxon>
    </lineage>
</organism>
<reference evidence="2" key="1">
    <citation type="submission" date="2021-06" db="EMBL/GenBank/DDBJ databases">
        <authorList>
            <person name="Hodson N. C."/>
            <person name="Mongue J. A."/>
            <person name="Jaron S. K."/>
        </authorList>
    </citation>
    <scope>NUCLEOTIDE SEQUENCE</scope>
</reference>